<sequence length="366" mass="40035">MTPQTHMANDKTLLRMEDVSIVFSSPDEADIEAVRQVDFTLTRGKTLALVGESGCGKSVTARTILRLLDKNARIPSGRILFSPGDGETTDIATLKPDSTAMRSIRGNKISMIFQEPMSSLSPVHTIGAQIDEMILLHENLDKKGARARTIELLEQVGVPGARQRADAYPFQLSGGLRQRAMIAMALACKPDLLIADEPTTALDVTTQAQILDLLRSLRDEFGMAMLFITHDLGVVAEIADEVAVMYLGDVVEQGDVFEVFKSPQHPYTRALMSSIPRMTRHADRQRLNPIQGSVPSPKNRPSGCAFTTRCPHAFEPCASVRPGPTGTSENHWARCHLLTDPEAPRVDGLIQPQVEGTPNAYQGDRT</sequence>
<protein>
    <submittedName>
        <fullName evidence="9">Oligopeptide/dipeptide ABC transporter ATP-binding protein</fullName>
    </submittedName>
</protein>
<accession>A0A7W6IQJ1</accession>
<dbReference type="GO" id="GO:0005886">
    <property type="term" value="C:plasma membrane"/>
    <property type="evidence" value="ECO:0007669"/>
    <property type="project" value="UniProtKB-SubCell"/>
</dbReference>
<dbReference type="RefSeq" id="WP_253560321.1">
    <property type="nucleotide sequence ID" value="NZ_JACIEW010000011.1"/>
</dbReference>
<dbReference type="EMBL" id="JACIEW010000011">
    <property type="protein sequence ID" value="MBB4053839.1"/>
    <property type="molecule type" value="Genomic_DNA"/>
</dbReference>
<reference evidence="9 10" key="1">
    <citation type="submission" date="2020-08" db="EMBL/GenBank/DDBJ databases">
        <title>Genomic Encyclopedia of Type Strains, Phase IV (KMG-IV): sequencing the most valuable type-strain genomes for metagenomic binning, comparative biology and taxonomic classification.</title>
        <authorList>
            <person name="Goeker M."/>
        </authorList>
    </citation>
    <scope>NUCLEOTIDE SEQUENCE [LARGE SCALE GENOMIC DNA]</scope>
    <source>
        <strain evidence="9 10">DSM 23447</strain>
    </source>
</reference>
<keyword evidence="7" id="KW-0472">Membrane</keyword>
<dbReference type="GO" id="GO:0016887">
    <property type="term" value="F:ATP hydrolysis activity"/>
    <property type="evidence" value="ECO:0007669"/>
    <property type="project" value="InterPro"/>
</dbReference>
<dbReference type="PROSITE" id="PS50893">
    <property type="entry name" value="ABC_TRANSPORTER_2"/>
    <property type="match status" value="1"/>
</dbReference>
<keyword evidence="6 9" id="KW-0067">ATP-binding</keyword>
<keyword evidence="10" id="KW-1185">Reference proteome</keyword>
<evidence type="ECO:0000256" key="2">
    <source>
        <dbReference type="ARBA" id="ARBA00005417"/>
    </source>
</evidence>
<dbReference type="SMART" id="SM00382">
    <property type="entry name" value="AAA"/>
    <property type="match status" value="1"/>
</dbReference>
<gene>
    <name evidence="9" type="ORF">GGR20_003506</name>
</gene>
<dbReference type="Pfam" id="PF00005">
    <property type="entry name" value="ABC_tran"/>
    <property type="match status" value="1"/>
</dbReference>
<dbReference type="GO" id="GO:0005524">
    <property type="term" value="F:ATP binding"/>
    <property type="evidence" value="ECO:0007669"/>
    <property type="project" value="UniProtKB-KW"/>
</dbReference>
<dbReference type="PANTHER" id="PTHR43297:SF2">
    <property type="entry name" value="DIPEPTIDE TRANSPORT ATP-BINDING PROTEIN DPPD"/>
    <property type="match status" value="1"/>
</dbReference>
<evidence type="ECO:0000256" key="5">
    <source>
        <dbReference type="ARBA" id="ARBA00022741"/>
    </source>
</evidence>
<dbReference type="CDD" id="cd03257">
    <property type="entry name" value="ABC_NikE_OppD_transporters"/>
    <property type="match status" value="1"/>
</dbReference>
<keyword evidence="5" id="KW-0547">Nucleotide-binding</keyword>
<comment type="subcellular location">
    <subcellularLocation>
        <location evidence="1">Cell inner membrane</location>
        <topology evidence="1">Peripheral membrane protein</topology>
    </subcellularLocation>
</comment>
<evidence type="ECO:0000313" key="10">
    <source>
        <dbReference type="Proteomes" id="UP000547011"/>
    </source>
</evidence>
<dbReference type="Pfam" id="PF08352">
    <property type="entry name" value="oligo_HPY"/>
    <property type="match status" value="1"/>
</dbReference>
<dbReference type="NCBIfam" id="TIGR01727">
    <property type="entry name" value="oligo_HPY"/>
    <property type="match status" value="1"/>
</dbReference>
<evidence type="ECO:0000259" key="8">
    <source>
        <dbReference type="PROSITE" id="PS50893"/>
    </source>
</evidence>
<dbReference type="FunFam" id="3.40.50.300:FF:000016">
    <property type="entry name" value="Oligopeptide ABC transporter ATP-binding component"/>
    <property type="match status" value="1"/>
</dbReference>
<dbReference type="SUPFAM" id="SSF52540">
    <property type="entry name" value="P-loop containing nucleoside triphosphate hydrolases"/>
    <property type="match status" value="1"/>
</dbReference>
<evidence type="ECO:0000256" key="3">
    <source>
        <dbReference type="ARBA" id="ARBA00022448"/>
    </source>
</evidence>
<dbReference type="Gene3D" id="3.40.50.300">
    <property type="entry name" value="P-loop containing nucleotide triphosphate hydrolases"/>
    <property type="match status" value="1"/>
</dbReference>
<keyword evidence="3" id="KW-0813">Transport</keyword>
<evidence type="ECO:0000256" key="4">
    <source>
        <dbReference type="ARBA" id="ARBA00022475"/>
    </source>
</evidence>
<evidence type="ECO:0000256" key="6">
    <source>
        <dbReference type="ARBA" id="ARBA00022840"/>
    </source>
</evidence>
<proteinExistence type="inferred from homology"/>
<dbReference type="GO" id="GO:0015833">
    <property type="term" value="P:peptide transport"/>
    <property type="evidence" value="ECO:0007669"/>
    <property type="project" value="InterPro"/>
</dbReference>
<keyword evidence="4" id="KW-1003">Cell membrane</keyword>
<evidence type="ECO:0000256" key="1">
    <source>
        <dbReference type="ARBA" id="ARBA00004417"/>
    </source>
</evidence>
<comment type="similarity">
    <text evidence="2">Belongs to the ABC transporter superfamily.</text>
</comment>
<evidence type="ECO:0000313" key="9">
    <source>
        <dbReference type="EMBL" id="MBB4053839.1"/>
    </source>
</evidence>
<dbReference type="AlphaFoldDB" id="A0A7W6IQJ1"/>
<dbReference type="InterPro" id="IPR003593">
    <property type="entry name" value="AAA+_ATPase"/>
</dbReference>
<dbReference type="Proteomes" id="UP000547011">
    <property type="component" value="Unassembled WGS sequence"/>
</dbReference>
<feature type="domain" description="ABC transporter" evidence="8">
    <location>
        <begin position="14"/>
        <end position="272"/>
    </location>
</feature>
<dbReference type="InterPro" id="IPR003439">
    <property type="entry name" value="ABC_transporter-like_ATP-bd"/>
</dbReference>
<organism evidence="9 10">
    <name type="scientific">Devosia subaequoris</name>
    <dbReference type="NCBI Taxonomy" id="395930"/>
    <lineage>
        <taxon>Bacteria</taxon>
        <taxon>Pseudomonadati</taxon>
        <taxon>Pseudomonadota</taxon>
        <taxon>Alphaproteobacteria</taxon>
        <taxon>Hyphomicrobiales</taxon>
        <taxon>Devosiaceae</taxon>
        <taxon>Devosia</taxon>
    </lineage>
</organism>
<comment type="caution">
    <text evidence="9">The sequence shown here is derived from an EMBL/GenBank/DDBJ whole genome shotgun (WGS) entry which is preliminary data.</text>
</comment>
<name>A0A7W6IQJ1_9HYPH</name>
<evidence type="ECO:0000256" key="7">
    <source>
        <dbReference type="ARBA" id="ARBA00023136"/>
    </source>
</evidence>
<dbReference type="InterPro" id="IPR050388">
    <property type="entry name" value="ABC_Ni/Peptide_Import"/>
</dbReference>
<dbReference type="GO" id="GO:0055085">
    <property type="term" value="P:transmembrane transport"/>
    <property type="evidence" value="ECO:0007669"/>
    <property type="project" value="UniProtKB-ARBA"/>
</dbReference>
<dbReference type="InterPro" id="IPR013563">
    <property type="entry name" value="Oligopep_ABC_C"/>
</dbReference>
<dbReference type="PANTHER" id="PTHR43297">
    <property type="entry name" value="OLIGOPEPTIDE TRANSPORT ATP-BINDING PROTEIN APPD"/>
    <property type="match status" value="1"/>
</dbReference>
<dbReference type="InterPro" id="IPR027417">
    <property type="entry name" value="P-loop_NTPase"/>
</dbReference>